<protein>
    <recommendedName>
        <fullName evidence="3">GTA TIM-barrel-like domain-containing protein</fullName>
    </recommendedName>
</protein>
<dbReference type="RefSeq" id="WP_110987938.1">
    <property type="nucleotide sequence ID" value="NZ_CAWNWM010000016.1"/>
</dbReference>
<evidence type="ECO:0000313" key="1">
    <source>
        <dbReference type="EMBL" id="PZD71518.1"/>
    </source>
</evidence>
<organism evidence="1 2">
    <name type="scientific">Acaryochloris thomasi RCC1774</name>
    <dbReference type="NCBI Taxonomy" id="1764569"/>
    <lineage>
        <taxon>Bacteria</taxon>
        <taxon>Bacillati</taxon>
        <taxon>Cyanobacteriota</taxon>
        <taxon>Cyanophyceae</taxon>
        <taxon>Acaryochloridales</taxon>
        <taxon>Acaryochloridaceae</taxon>
        <taxon>Acaryochloris</taxon>
        <taxon>Acaryochloris thomasi</taxon>
    </lineage>
</organism>
<keyword evidence="2" id="KW-1185">Reference proteome</keyword>
<reference evidence="1 2" key="1">
    <citation type="journal article" date="2018" name="Sci. Rep.">
        <title>A novel species of the marine cyanobacterium Acaryochloris with a unique pigment content and lifestyle.</title>
        <authorList>
            <person name="Partensky F."/>
            <person name="Six C."/>
            <person name="Ratin M."/>
            <person name="Garczarek L."/>
            <person name="Vaulot D."/>
            <person name="Probert I."/>
            <person name="Calteau A."/>
            <person name="Gourvil P."/>
            <person name="Marie D."/>
            <person name="Grebert T."/>
            <person name="Bouchier C."/>
            <person name="Le Panse S."/>
            <person name="Gachenot M."/>
            <person name="Rodriguez F."/>
            <person name="Garrido J.L."/>
        </authorList>
    </citation>
    <scope>NUCLEOTIDE SEQUENCE [LARGE SCALE GENOMIC DNA]</scope>
    <source>
        <strain evidence="1 2">RCC1774</strain>
    </source>
</reference>
<comment type="caution">
    <text evidence="1">The sequence shown here is derived from an EMBL/GenBank/DDBJ whole genome shotgun (WGS) entry which is preliminary data.</text>
</comment>
<dbReference type="CDD" id="cd19608">
    <property type="entry name" value="GH113_mannanase-like"/>
    <property type="match status" value="1"/>
</dbReference>
<dbReference type="PROSITE" id="PS51257">
    <property type="entry name" value="PROKAR_LIPOPROTEIN"/>
    <property type="match status" value="1"/>
</dbReference>
<dbReference type="Proteomes" id="UP000248857">
    <property type="component" value="Unassembled WGS sequence"/>
</dbReference>
<dbReference type="AlphaFoldDB" id="A0A2W1JCC3"/>
<dbReference type="Gene3D" id="3.20.20.80">
    <property type="entry name" value="Glycosidases"/>
    <property type="match status" value="1"/>
</dbReference>
<gene>
    <name evidence="1" type="ORF">C1752_06138</name>
</gene>
<accession>A0A2W1JCC3</accession>
<sequence>MKKFIFLWAMTYLLVIGCYTVGETFPISAPAEQSSNIAQADHSQKQQGVSWVAGPQPITRENLESLKANYVNWIVQTPFGWQRDYDSPELMLQTTDGYWGETDQGLALTTQYAQELGIKTLLKPHIWLTQVREGKWRTDIAMQSEVDWQTWFNQYRTFILHYARFAETHRIPALCIGTELQTTAVQREQDWRQLIAEIRQVYHGQLTYAANWFEAFEQIQFWDALDFIGIQAYFPLSTELSPTIEQLKAGWQPYIEPITAVQKKYQKPVIFTEIGYRSTEDAAIEPWKWPDSSELNPKVSATKVGLLTQANCYEAFFQTFWDQEWFAGAYWWKWFPEINQDSQQVGTGFTPQNKPAEKILSRQYSDT</sequence>
<proteinExistence type="predicted"/>
<dbReference type="SUPFAM" id="SSF51445">
    <property type="entry name" value="(Trans)glycosidases"/>
    <property type="match status" value="1"/>
</dbReference>
<dbReference type="InterPro" id="IPR017853">
    <property type="entry name" value="GH"/>
</dbReference>
<dbReference type="EMBL" id="PQWO01000016">
    <property type="protein sequence ID" value="PZD71518.1"/>
    <property type="molecule type" value="Genomic_DNA"/>
</dbReference>
<dbReference type="Pfam" id="PF22612">
    <property type="entry name" value="GH113"/>
    <property type="match status" value="1"/>
</dbReference>
<evidence type="ECO:0008006" key="3">
    <source>
        <dbReference type="Google" id="ProtNLM"/>
    </source>
</evidence>
<evidence type="ECO:0000313" key="2">
    <source>
        <dbReference type="Proteomes" id="UP000248857"/>
    </source>
</evidence>
<name>A0A2W1JCC3_9CYAN</name>
<dbReference type="InterPro" id="IPR055151">
    <property type="entry name" value="GH113"/>
</dbReference>
<dbReference type="OrthoDB" id="9773531at2"/>